<keyword evidence="1" id="KW-1133">Transmembrane helix</keyword>
<keyword evidence="1" id="KW-0812">Transmembrane</keyword>
<feature type="transmembrane region" description="Helical" evidence="1">
    <location>
        <begin position="290"/>
        <end position="316"/>
    </location>
</feature>
<feature type="transmembrane region" description="Helical" evidence="1">
    <location>
        <begin position="265"/>
        <end position="283"/>
    </location>
</feature>
<keyword evidence="3" id="KW-1185">Reference proteome</keyword>
<dbReference type="PANTHER" id="PTHR34851:SF5">
    <property type="entry name" value="MARVEL DOMAIN-CONTAINING PROTEIN"/>
    <property type="match status" value="1"/>
</dbReference>
<evidence type="ECO:0000313" key="2">
    <source>
        <dbReference type="EMBL" id="KAK0408718.1"/>
    </source>
</evidence>
<dbReference type="Proteomes" id="UP001175271">
    <property type="component" value="Unassembled WGS sequence"/>
</dbReference>
<dbReference type="AlphaFoldDB" id="A0AA39HPW8"/>
<comment type="caution">
    <text evidence="2">The sequence shown here is derived from an EMBL/GenBank/DDBJ whole genome shotgun (WGS) entry which is preliminary data.</text>
</comment>
<evidence type="ECO:0000313" key="3">
    <source>
        <dbReference type="Proteomes" id="UP001175271"/>
    </source>
</evidence>
<feature type="transmembrane region" description="Helical" evidence="1">
    <location>
        <begin position="322"/>
        <end position="342"/>
    </location>
</feature>
<dbReference type="PANTHER" id="PTHR34851">
    <property type="entry name" value="PROTEIN CBG05235-RELATED"/>
    <property type="match status" value="1"/>
</dbReference>
<feature type="transmembrane region" description="Helical" evidence="1">
    <location>
        <begin position="188"/>
        <end position="212"/>
    </location>
</feature>
<gene>
    <name evidence="2" type="ORF">QR680_004122</name>
</gene>
<feature type="transmembrane region" description="Helical" evidence="1">
    <location>
        <begin position="124"/>
        <end position="147"/>
    </location>
</feature>
<dbReference type="EMBL" id="JAUCMV010000003">
    <property type="protein sequence ID" value="KAK0408718.1"/>
    <property type="molecule type" value="Genomic_DNA"/>
</dbReference>
<evidence type="ECO:0000256" key="1">
    <source>
        <dbReference type="SAM" id="Phobius"/>
    </source>
</evidence>
<feature type="transmembrane region" description="Helical" evidence="1">
    <location>
        <begin position="12"/>
        <end position="37"/>
    </location>
</feature>
<sequence>MAAVKESHNCCCGLIHVKFPAILIALLTIGGALFNIYDDTVNFPNINDVAFDIFVQCTIVIVGVLAIAAVKTSYATLLGPLVIHYVFNILADCLGAIKFVMNYYDSRMKDKDYHADFVNLESALNIACFFSALWFIVILKQCYAYLVRKACARASRRKTGMNIIAVLSIIGNIITISSGHETSSETPAVLFIVEYAVAATSLVTAILALFAVSRQKAELLWPYLIVETGMMILAVLTIINDIFIFGSQYAKSEESTDNIHVMRQMIYIASVVGSILALIAVRLQRPLLLWPYMIIQSIRFLFGLFDVFFILFIITAASVDPLYLVLLLFYMACYLSDVYCIFTAWRCHQYLKAEAAESYDRPPQQDDSELENV</sequence>
<feature type="transmembrane region" description="Helical" evidence="1">
    <location>
        <begin position="82"/>
        <end position="104"/>
    </location>
</feature>
<organism evidence="2 3">
    <name type="scientific">Steinernema hermaphroditum</name>
    <dbReference type="NCBI Taxonomy" id="289476"/>
    <lineage>
        <taxon>Eukaryota</taxon>
        <taxon>Metazoa</taxon>
        <taxon>Ecdysozoa</taxon>
        <taxon>Nematoda</taxon>
        <taxon>Chromadorea</taxon>
        <taxon>Rhabditida</taxon>
        <taxon>Tylenchina</taxon>
        <taxon>Panagrolaimomorpha</taxon>
        <taxon>Strongyloidoidea</taxon>
        <taxon>Steinernematidae</taxon>
        <taxon>Steinernema</taxon>
    </lineage>
</organism>
<keyword evidence="1" id="KW-0472">Membrane</keyword>
<reference evidence="2" key="1">
    <citation type="submission" date="2023-06" db="EMBL/GenBank/DDBJ databases">
        <title>Genomic analysis of the entomopathogenic nematode Steinernema hermaphroditum.</title>
        <authorList>
            <person name="Schwarz E.M."/>
            <person name="Heppert J.K."/>
            <person name="Baniya A."/>
            <person name="Schwartz H.T."/>
            <person name="Tan C.-H."/>
            <person name="Antoshechkin I."/>
            <person name="Sternberg P.W."/>
            <person name="Goodrich-Blair H."/>
            <person name="Dillman A.R."/>
        </authorList>
    </citation>
    <scope>NUCLEOTIDE SEQUENCE</scope>
    <source>
        <strain evidence="2">PS9179</strain>
        <tissue evidence="2">Whole animal</tissue>
    </source>
</reference>
<name>A0AA39HPW8_9BILA</name>
<feature type="transmembrane region" description="Helical" evidence="1">
    <location>
        <begin position="49"/>
        <end position="70"/>
    </location>
</feature>
<accession>A0AA39HPW8</accession>
<proteinExistence type="predicted"/>
<feature type="transmembrane region" description="Helical" evidence="1">
    <location>
        <begin position="159"/>
        <end position="176"/>
    </location>
</feature>
<protein>
    <submittedName>
        <fullName evidence="2">Uncharacterized protein</fullName>
    </submittedName>
</protein>
<feature type="transmembrane region" description="Helical" evidence="1">
    <location>
        <begin position="224"/>
        <end position="245"/>
    </location>
</feature>